<accession>A0A7Y5ANW1</accession>
<dbReference type="GO" id="GO:0006508">
    <property type="term" value="P:proteolysis"/>
    <property type="evidence" value="ECO:0007669"/>
    <property type="project" value="InterPro"/>
</dbReference>
<protein>
    <submittedName>
        <fullName evidence="3">M28 family peptidase</fullName>
    </submittedName>
</protein>
<organism evidence="3 4">
    <name type="scientific">Rheinheimera lutimaris</name>
    <dbReference type="NCBI Taxonomy" id="2740584"/>
    <lineage>
        <taxon>Bacteria</taxon>
        <taxon>Pseudomonadati</taxon>
        <taxon>Pseudomonadota</taxon>
        <taxon>Gammaproteobacteria</taxon>
        <taxon>Chromatiales</taxon>
        <taxon>Chromatiaceae</taxon>
        <taxon>Rheinheimera</taxon>
    </lineage>
</organism>
<feature type="chain" id="PRO_5031251034" evidence="1">
    <location>
        <begin position="26"/>
        <end position="311"/>
    </location>
</feature>
<dbReference type="Gene3D" id="3.40.630.10">
    <property type="entry name" value="Zn peptidases"/>
    <property type="match status" value="1"/>
</dbReference>
<dbReference type="AlphaFoldDB" id="A0A7Y5ANW1"/>
<feature type="signal peptide" evidence="1">
    <location>
        <begin position="1"/>
        <end position="25"/>
    </location>
</feature>
<dbReference type="PANTHER" id="PTHR12147:SF26">
    <property type="entry name" value="PEPTIDASE M28 DOMAIN-CONTAINING PROTEIN"/>
    <property type="match status" value="1"/>
</dbReference>
<comment type="caution">
    <text evidence="3">The sequence shown here is derived from an EMBL/GenBank/DDBJ whole genome shotgun (WGS) entry which is preliminary data.</text>
</comment>
<dbReference type="GO" id="GO:0008235">
    <property type="term" value="F:metalloexopeptidase activity"/>
    <property type="evidence" value="ECO:0007669"/>
    <property type="project" value="InterPro"/>
</dbReference>
<dbReference type="InterPro" id="IPR045175">
    <property type="entry name" value="M28_fam"/>
</dbReference>
<feature type="domain" description="Peptidase M28" evidence="2">
    <location>
        <begin position="92"/>
        <end position="293"/>
    </location>
</feature>
<keyword evidence="1" id="KW-0732">Signal</keyword>
<reference evidence="3 4" key="1">
    <citation type="submission" date="2020-06" db="EMBL/GenBank/DDBJ databases">
        <title>Rheinheimera sp. nov., a marine bacterium isolated from coastal.</title>
        <authorList>
            <person name="Yu Q."/>
            <person name="Qi Y."/>
            <person name="Pu J."/>
        </authorList>
    </citation>
    <scope>NUCLEOTIDE SEQUENCE [LARGE SCALE GENOMIC DNA]</scope>
    <source>
        <strain evidence="3 4">YQF-2</strain>
    </source>
</reference>
<evidence type="ECO:0000313" key="4">
    <source>
        <dbReference type="Proteomes" id="UP000523161"/>
    </source>
</evidence>
<evidence type="ECO:0000259" key="2">
    <source>
        <dbReference type="Pfam" id="PF04389"/>
    </source>
</evidence>
<sequence>MRRQFNLPILLFVLSCLHYSAISKADVLSDIQQLSTAQMQGRKTGSVGAELARQFIAARFAQLQLAGFDYDTRNIYQQEFTYSRWPEKTGINVLGWRRGCTYPAQYIVITAHYDHLGKQGRTIFHGADDNASGVAAMLELAAGLNVACPAYSYIFLATDAEEDGLHGSKAFIAAPPVPLESIVLNLNLDMISRADRRGRLYLTGARRYPALIAKLEANFSKLQFLHHRGPGRMARNNPRYEWPNASDHGPFYRAGIPYLFFGGQEHPHYHTPDDTWQRIEPQFLAMAMQAIRQTLQWLEQQPPQNLQPVKP</sequence>
<evidence type="ECO:0000256" key="1">
    <source>
        <dbReference type="SAM" id="SignalP"/>
    </source>
</evidence>
<dbReference type="EMBL" id="JABSOD010000001">
    <property type="protein sequence ID" value="NRQ41226.1"/>
    <property type="molecule type" value="Genomic_DNA"/>
</dbReference>
<dbReference type="Proteomes" id="UP000523161">
    <property type="component" value="Unassembled WGS sequence"/>
</dbReference>
<dbReference type="PANTHER" id="PTHR12147">
    <property type="entry name" value="METALLOPEPTIDASE M28 FAMILY MEMBER"/>
    <property type="match status" value="1"/>
</dbReference>
<keyword evidence="4" id="KW-1185">Reference proteome</keyword>
<dbReference type="RefSeq" id="WP_173499469.1">
    <property type="nucleotide sequence ID" value="NZ_JABSOD010000001.1"/>
</dbReference>
<proteinExistence type="predicted"/>
<dbReference type="InterPro" id="IPR007484">
    <property type="entry name" value="Peptidase_M28"/>
</dbReference>
<name>A0A7Y5ANW1_9GAMM</name>
<gene>
    <name evidence="3" type="ORF">HRH59_01365</name>
</gene>
<dbReference type="PROSITE" id="PS51257">
    <property type="entry name" value="PROKAR_LIPOPROTEIN"/>
    <property type="match status" value="1"/>
</dbReference>
<dbReference type="Pfam" id="PF04389">
    <property type="entry name" value="Peptidase_M28"/>
    <property type="match status" value="1"/>
</dbReference>
<evidence type="ECO:0000313" key="3">
    <source>
        <dbReference type="EMBL" id="NRQ41226.1"/>
    </source>
</evidence>
<dbReference type="SUPFAM" id="SSF53187">
    <property type="entry name" value="Zn-dependent exopeptidases"/>
    <property type="match status" value="1"/>
</dbReference>